<name>A0A1Y2FW80_9BASI</name>
<reference evidence="3 4" key="1">
    <citation type="submission" date="2016-07" db="EMBL/GenBank/DDBJ databases">
        <title>Pervasive Adenine N6-methylation of Active Genes in Fungi.</title>
        <authorList>
            <consortium name="DOE Joint Genome Institute"/>
            <person name="Mondo S.J."/>
            <person name="Dannebaum R.O."/>
            <person name="Kuo R.C."/>
            <person name="Labutti K."/>
            <person name="Haridas S."/>
            <person name="Kuo A."/>
            <person name="Salamov A."/>
            <person name="Ahrendt S.R."/>
            <person name="Lipzen A."/>
            <person name="Sullivan W."/>
            <person name="Andreopoulos W.B."/>
            <person name="Clum A."/>
            <person name="Lindquist E."/>
            <person name="Daum C."/>
            <person name="Ramamoorthy G.K."/>
            <person name="Gryganskyi A."/>
            <person name="Culley D."/>
            <person name="Magnuson J.K."/>
            <person name="James T.Y."/>
            <person name="O'Malley M.A."/>
            <person name="Stajich J.E."/>
            <person name="Spatafora J.W."/>
            <person name="Visel A."/>
            <person name="Grigoriev I.V."/>
        </authorList>
    </citation>
    <scope>NUCLEOTIDE SEQUENCE [LARGE SCALE GENOMIC DNA]</scope>
    <source>
        <strain evidence="3 4">62-1032</strain>
    </source>
</reference>
<evidence type="ECO:0008006" key="5">
    <source>
        <dbReference type="Google" id="ProtNLM"/>
    </source>
</evidence>
<dbReference type="EMBL" id="MCGR01000011">
    <property type="protein sequence ID" value="ORY88282.1"/>
    <property type="molecule type" value="Genomic_DNA"/>
</dbReference>
<evidence type="ECO:0000313" key="3">
    <source>
        <dbReference type="EMBL" id="ORY88282.1"/>
    </source>
</evidence>
<gene>
    <name evidence="3" type="ORF">BCR35DRAFT_301809</name>
</gene>
<dbReference type="PANTHER" id="PTHR13774:SF17">
    <property type="entry name" value="PHENAZINE BIOSYNTHESIS-LIKE DOMAIN-CONTAINING PROTEIN"/>
    <property type="match status" value="1"/>
</dbReference>
<evidence type="ECO:0000256" key="2">
    <source>
        <dbReference type="ARBA" id="ARBA00023235"/>
    </source>
</evidence>
<protein>
    <recommendedName>
        <fullName evidence="5">Diaminopimelate epimerase-like protein</fullName>
    </recommendedName>
</protein>
<keyword evidence="4" id="KW-1185">Reference proteome</keyword>
<keyword evidence="2" id="KW-0413">Isomerase</keyword>
<dbReference type="OrthoDB" id="75169at2759"/>
<comment type="similarity">
    <text evidence="1">Belongs to the PhzF family.</text>
</comment>
<dbReference type="Proteomes" id="UP000193467">
    <property type="component" value="Unassembled WGS sequence"/>
</dbReference>
<proteinExistence type="inferred from homology"/>
<evidence type="ECO:0000256" key="1">
    <source>
        <dbReference type="ARBA" id="ARBA00008270"/>
    </source>
</evidence>
<sequence>MTQAPHLSRAGPDSLFCSCLSSGFLLVLARTLSTMASIEYHRLHAFTSPSFGTGRFGSGNPAAVFVRDPTVPSPSLEVLQQLATEADLPNTAVIAPLPSTDADEDVPTYSADYYSRKSRIPLCGHATLCAAQIIFETSLSAQKVRFETALAGIVFAEKQEDGRIAIDFPANHDGFRDVGREDERWEKTVKAVLKAAPSLTREDVVNVAWVPLGPIVELKTEVDLKKLEVDVSEFPALSPKMVIFTQVAPSSAPSDIQSRVFAPAMGSAEDPVCGSAHCSVTPYFLGNPTARARLSALHPRLANEEETTLHIVHSSARGGEMEATWDRTAGRMRLVGGVVKVVSGRVFL</sequence>
<dbReference type="GO" id="GO:0005737">
    <property type="term" value="C:cytoplasm"/>
    <property type="evidence" value="ECO:0007669"/>
    <property type="project" value="TreeGrafter"/>
</dbReference>
<dbReference type="GO" id="GO:0016853">
    <property type="term" value="F:isomerase activity"/>
    <property type="evidence" value="ECO:0007669"/>
    <property type="project" value="UniProtKB-KW"/>
</dbReference>
<dbReference type="AlphaFoldDB" id="A0A1Y2FW80"/>
<dbReference type="STRING" id="106004.A0A1Y2FW80"/>
<dbReference type="FunCoup" id="A0A1Y2FW80">
    <property type="interactions" value="353"/>
</dbReference>
<dbReference type="SUPFAM" id="SSF54506">
    <property type="entry name" value="Diaminopimelate epimerase-like"/>
    <property type="match status" value="1"/>
</dbReference>
<organism evidence="3 4">
    <name type="scientific">Leucosporidium creatinivorum</name>
    <dbReference type="NCBI Taxonomy" id="106004"/>
    <lineage>
        <taxon>Eukaryota</taxon>
        <taxon>Fungi</taxon>
        <taxon>Dikarya</taxon>
        <taxon>Basidiomycota</taxon>
        <taxon>Pucciniomycotina</taxon>
        <taxon>Microbotryomycetes</taxon>
        <taxon>Leucosporidiales</taxon>
        <taxon>Leucosporidium</taxon>
    </lineage>
</organism>
<accession>A0A1Y2FW80</accession>
<dbReference type="InterPro" id="IPR003719">
    <property type="entry name" value="Phenazine_PhzF-like"/>
</dbReference>
<dbReference type="PANTHER" id="PTHR13774">
    <property type="entry name" value="PHENAZINE BIOSYNTHESIS PROTEIN"/>
    <property type="match status" value="1"/>
</dbReference>
<dbReference type="InParanoid" id="A0A1Y2FW80"/>
<evidence type="ECO:0000313" key="4">
    <source>
        <dbReference type="Proteomes" id="UP000193467"/>
    </source>
</evidence>
<comment type="caution">
    <text evidence="3">The sequence shown here is derived from an EMBL/GenBank/DDBJ whole genome shotgun (WGS) entry which is preliminary data.</text>
</comment>
<dbReference type="Pfam" id="PF02567">
    <property type="entry name" value="PhzC-PhzF"/>
    <property type="match status" value="1"/>
</dbReference>
<dbReference type="Gene3D" id="3.10.310.10">
    <property type="entry name" value="Diaminopimelate Epimerase, Chain A, domain 1"/>
    <property type="match status" value="2"/>
</dbReference>